<evidence type="ECO:0000313" key="2">
    <source>
        <dbReference type="EMBL" id="GFH06431.1"/>
    </source>
</evidence>
<feature type="region of interest" description="Disordered" evidence="1">
    <location>
        <begin position="13"/>
        <end position="33"/>
    </location>
</feature>
<dbReference type="Proteomes" id="UP000485058">
    <property type="component" value="Unassembled WGS sequence"/>
</dbReference>
<proteinExistence type="predicted"/>
<gene>
    <name evidence="2" type="ORF">HaLaN_01061</name>
</gene>
<keyword evidence="3" id="KW-1185">Reference proteome</keyword>
<evidence type="ECO:0000256" key="1">
    <source>
        <dbReference type="SAM" id="MobiDB-lite"/>
    </source>
</evidence>
<feature type="compositionally biased region" description="Polar residues" evidence="1">
    <location>
        <begin position="279"/>
        <end position="293"/>
    </location>
</feature>
<sequence>MLVSLRLWYAPTHQGSSSQQPAPGATGPSGPGAVALVEDDEDEEHFVSNYEKAHPLEVPRALTEANQWQLLKAIGVLEEDKAGGKKGRTRHLKARDSAAHPQCCPPPCSLHHRHCHQLYMGACLCFAYRPCSCRVGITCAADPGKAALCWNTPRGMCGPLLQHIHTKAIHTKAMHMKAMHMKAMHMKAMHMKAMHRNAMHRDALHMEAMLTHVMHIIHVHMKRIHLAAQVDETYGAADEPELPGTLGSKLNDLGKELLHEINAMARQRKLLEQQAAMQETASVTGSAQVTSRRSVAATKKR</sequence>
<name>A0A699YAR7_HAELA</name>
<evidence type="ECO:0000313" key="3">
    <source>
        <dbReference type="Proteomes" id="UP000485058"/>
    </source>
</evidence>
<feature type="region of interest" description="Disordered" evidence="1">
    <location>
        <begin position="279"/>
        <end position="301"/>
    </location>
</feature>
<accession>A0A699YAR7</accession>
<feature type="compositionally biased region" description="Low complexity" evidence="1">
    <location>
        <begin position="21"/>
        <end position="33"/>
    </location>
</feature>
<protein>
    <submittedName>
        <fullName evidence="2">WD_REPEATS_REGION domain-containing protein</fullName>
    </submittedName>
</protein>
<comment type="caution">
    <text evidence="2">The sequence shown here is derived from an EMBL/GenBank/DDBJ whole genome shotgun (WGS) entry which is preliminary data.</text>
</comment>
<reference evidence="2 3" key="1">
    <citation type="submission" date="2020-02" db="EMBL/GenBank/DDBJ databases">
        <title>Draft genome sequence of Haematococcus lacustris strain NIES-144.</title>
        <authorList>
            <person name="Morimoto D."/>
            <person name="Nakagawa S."/>
            <person name="Yoshida T."/>
            <person name="Sawayama S."/>
        </authorList>
    </citation>
    <scope>NUCLEOTIDE SEQUENCE [LARGE SCALE GENOMIC DNA]</scope>
    <source>
        <strain evidence="2 3">NIES-144</strain>
    </source>
</reference>
<dbReference type="EMBL" id="BLLF01000038">
    <property type="protein sequence ID" value="GFH06431.1"/>
    <property type="molecule type" value="Genomic_DNA"/>
</dbReference>
<organism evidence="2 3">
    <name type="scientific">Haematococcus lacustris</name>
    <name type="common">Green alga</name>
    <name type="synonym">Haematococcus pluvialis</name>
    <dbReference type="NCBI Taxonomy" id="44745"/>
    <lineage>
        <taxon>Eukaryota</taxon>
        <taxon>Viridiplantae</taxon>
        <taxon>Chlorophyta</taxon>
        <taxon>core chlorophytes</taxon>
        <taxon>Chlorophyceae</taxon>
        <taxon>CS clade</taxon>
        <taxon>Chlamydomonadales</taxon>
        <taxon>Haematococcaceae</taxon>
        <taxon>Haematococcus</taxon>
    </lineage>
</organism>
<dbReference type="AlphaFoldDB" id="A0A699YAR7"/>